<dbReference type="EMBL" id="AOPZ01000017">
    <property type="protein sequence ID" value="EPH46516.1"/>
    <property type="molecule type" value="Genomic_DNA"/>
</dbReference>
<gene>
    <name evidence="2" type="ORF">STRAU_0488</name>
</gene>
<keyword evidence="1" id="KW-0472">Membrane</keyword>
<dbReference type="RefSeq" id="WP_016638622.1">
    <property type="nucleotide sequence ID" value="NZ_AOPZ01000017.1"/>
</dbReference>
<dbReference type="Pfam" id="PF19455">
    <property type="entry name" value="DUF5993"/>
    <property type="match status" value="1"/>
</dbReference>
<dbReference type="AlphaFoldDB" id="S3ZSX6"/>
<organism evidence="2 3">
    <name type="scientific">Streptomyces aurantiacus JA 4570</name>
    <dbReference type="NCBI Taxonomy" id="1286094"/>
    <lineage>
        <taxon>Bacteria</taxon>
        <taxon>Bacillati</taxon>
        <taxon>Actinomycetota</taxon>
        <taxon>Actinomycetes</taxon>
        <taxon>Kitasatosporales</taxon>
        <taxon>Streptomycetaceae</taxon>
        <taxon>Streptomyces</taxon>
        <taxon>Streptomyces aurantiacus group</taxon>
    </lineage>
</organism>
<proteinExistence type="predicted"/>
<sequence length="54" mass="6014">MDTLIFGGLLATWLVLYRRRGRTVLLVGWWVVFAAVALLLSHHITSSLGLGLSY</sequence>
<dbReference type="InterPro" id="IPR046035">
    <property type="entry name" value="DUF5993"/>
</dbReference>
<reference evidence="2 3" key="1">
    <citation type="submission" date="2013-02" db="EMBL/GenBank/DDBJ databases">
        <title>Draft Genome Sequence of Streptomyces aurantiacus, Which Produces Setomimycin.</title>
        <authorList>
            <person name="Gruening B.A."/>
            <person name="Praeg A."/>
            <person name="Erxleben A."/>
            <person name="Guenther S."/>
            <person name="Mueller M."/>
        </authorList>
    </citation>
    <scope>NUCLEOTIDE SEQUENCE [LARGE SCALE GENOMIC DNA]</scope>
    <source>
        <strain evidence="2 3">JA 4570</strain>
    </source>
</reference>
<comment type="caution">
    <text evidence="2">The sequence shown here is derived from an EMBL/GenBank/DDBJ whole genome shotgun (WGS) entry which is preliminary data.</text>
</comment>
<accession>S3ZSX6</accession>
<name>S3ZSX6_9ACTN</name>
<dbReference type="PATRIC" id="fig|1286094.4.peg.475"/>
<dbReference type="Proteomes" id="UP000014629">
    <property type="component" value="Unassembled WGS sequence"/>
</dbReference>
<evidence type="ECO:0000313" key="2">
    <source>
        <dbReference type="EMBL" id="EPH46516.1"/>
    </source>
</evidence>
<evidence type="ECO:0000256" key="1">
    <source>
        <dbReference type="SAM" id="Phobius"/>
    </source>
</evidence>
<evidence type="ECO:0000313" key="3">
    <source>
        <dbReference type="Proteomes" id="UP000014629"/>
    </source>
</evidence>
<keyword evidence="3" id="KW-1185">Reference proteome</keyword>
<protein>
    <submittedName>
        <fullName evidence="2">Uncharacterized protein</fullName>
    </submittedName>
</protein>
<keyword evidence="1" id="KW-1133">Transmembrane helix</keyword>
<feature type="transmembrane region" description="Helical" evidence="1">
    <location>
        <begin position="24"/>
        <end position="44"/>
    </location>
</feature>
<keyword evidence="1" id="KW-0812">Transmembrane</keyword>